<dbReference type="RefSeq" id="XP_002952940.1">
    <property type="nucleotide sequence ID" value="XM_002952894.1"/>
</dbReference>
<dbReference type="STRING" id="3068.D8U2T9"/>
<accession>D8U2T9</accession>
<feature type="compositionally biased region" description="Gly residues" evidence="1">
    <location>
        <begin position="129"/>
        <end position="139"/>
    </location>
</feature>
<feature type="compositionally biased region" description="Pro residues" evidence="1">
    <location>
        <begin position="96"/>
        <end position="107"/>
    </location>
</feature>
<gene>
    <name evidence="2" type="ORF">VOLCADRAFT_118229</name>
</gene>
<dbReference type="Gene3D" id="2.40.50.140">
    <property type="entry name" value="Nucleic acid-binding proteins"/>
    <property type="match status" value="1"/>
</dbReference>
<sequence>MRERKDKDTPNASRVYLRIKESIINHVDQEVLVGTLKEALLVSPVYAGDRSNMNPKQKADLEKDVEAWRDRRAAMEAARRSALSSRPYPGEDEEPVSPPPASPPPPGYFDGLGDFQDDELHAYGMNDDAGGGSDAGGGYKVSEADADAETYGDTGEPLKRRRRDSGLGEEQVPEQEDEDRPRGRLTSWGFDVDEPCPGCPMYEGYGFD</sequence>
<organism evidence="3">
    <name type="scientific">Volvox carteri f. nagariensis</name>
    <dbReference type="NCBI Taxonomy" id="3068"/>
    <lineage>
        <taxon>Eukaryota</taxon>
        <taxon>Viridiplantae</taxon>
        <taxon>Chlorophyta</taxon>
        <taxon>core chlorophytes</taxon>
        <taxon>Chlorophyceae</taxon>
        <taxon>CS clade</taxon>
        <taxon>Chlamydomonadales</taxon>
        <taxon>Volvocaceae</taxon>
        <taxon>Volvox</taxon>
    </lineage>
</organism>
<reference evidence="2 3" key="1">
    <citation type="journal article" date="2010" name="Science">
        <title>Genomic analysis of organismal complexity in the multicellular green alga Volvox carteri.</title>
        <authorList>
            <person name="Prochnik S.E."/>
            <person name="Umen J."/>
            <person name="Nedelcu A.M."/>
            <person name="Hallmann A."/>
            <person name="Miller S.M."/>
            <person name="Nishii I."/>
            <person name="Ferris P."/>
            <person name="Kuo A."/>
            <person name="Mitros T."/>
            <person name="Fritz-Laylin L.K."/>
            <person name="Hellsten U."/>
            <person name="Chapman J."/>
            <person name="Simakov O."/>
            <person name="Rensing S.A."/>
            <person name="Terry A."/>
            <person name="Pangilinan J."/>
            <person name="Kapitonov V."/>
            <person name="Jurka J."/>
            <person name="Salamov A."/>
            <person name="Shapiro H."/>
            <person name="Schmutz J."/>
            <person name="Grimwood J."/>
            <person name="Lindquist E."/>
            <person name="Lucas S."/>
            <person name="Grigoriev I.V."/>
            <person name="Schmitt R."/>
            <person name="Kirk D."/>
            <person name="Rokhsar D.S."/>
        </authorList>
    </citation>
    <scope>NUCLEOTIDE SEQUENCE [LARGE SCALE GENOMIC DNA]</scope>
    <source>
        <strain evidence="3">f. Nagariensis / Eve</strain>
    </source>
</reference>
<evidence type="ECO:0000313" key="3">
    <source>
        <dbReference type="Proteomes" id="UP000001058"/>
    </source>
</evidence>
<dbReference type="SUPFAM" id="SSF50249">
    <property type="entry name" value="Nucleic acid-binding proteins"/>
    <property type="match status" value="1"/>
</dbReference>
<name>D8U2T9_VOLCA</name>
<protein>
    <submittedName>
        <fullName evidence="2">Uncharacterized protein</fullName>
    </submittedName>
</protein>
<feature type="region of interest" description="Disordered" evidence="1">
    <location>
        <begin position="72"/>
        <end position="195"/>
    </location>
</feature>
<dbReference type="KEGG" id="vcn:VOLCADRAFT_118229"/>
<dbReference type="AlphaFoldDB" id="D8U2T9"/>
<dbReference type="GeneID" id="9627751"/>
<dbReference type="InterPro" id="IPR012340">
    <property type="entry name" value="NA-bd_OB-fold"/>
</dbReference>
<dbReference type="InParanoid" id="D8U2T9"/>
<evidence type="ECO:0000313" key="2">
    <source>
        <dbReference type="EMBL" id="EFJ45862.1"/>
    </source>
</evidence>
<proteinExistence type="predicted"/>
<evidence type="ECO:0000256" key="1">
    <source>
        <dbReference type="SAM" id="MobiDB-lite"/>
    </source>
</evidence>
<dbReference type="EMBL" id="GL378354">
    <property type="protein sequence ID" value="EFJ45862.1"/>
    <property type="molecule type" value="Genomic_DNA"/>
</dbReference>
<dbReference type="Proteomes" id="UP000001058">
    <property type="component" value="Unassembled WGS sequence"/>
</dbReference>
<keyword evidence="3" id="KW-1185">Reference proteome</keyword>